<name>A0AAD2H094_9AGAR</name>
<accession>A0AAD2H094</accession>
<keyword evidence="2" id="KW-1185">Reference proteome</keyword>
<protein>
    <submittedName>
        <fullName evidence="1">Uncharacterized protein</fullName>
    </submittedName>
</protein>
<evidence type="ECO:0000313" key="2">
    <source>
        <dbReference type="Proteomes" id="UP001295794"/>
    </source>
</evidence>
<comment type="caution">
    <text evidence="1">The sequence shown here is derived from an EMBL/GenBank/DDBJ whole genome shotgun (WGS) entry which is preliminary data.</text>
</comment>
<dbReference type="AlphaFoldDB" id="A0AAD2H094"/>
<organism evidence="1 2">
    <name type="scientific">Mycena citricolor</name>
    <dbReference type="NCBI Taxonomy" id="2018698"/>
    <lineage>
        <taxon>Eukaryota</taxon>
        <taxon>Fungi</taxon>
        <taxon>Dikarya</taxon>
        <taxon>Basidiomycota</taxon>
        <taxon>Agaricomycotina</taxon>
        <taxon>Agaricomycetes</taxon>
        <taxon>Agaricomycetidae</taxon>
        <taxon>Agaricales</taxon>
        <taxon>Marasmiineae</taxon>
        <taxon>Mycenaceae</taxon>
        <taxon>Mycena</taxon>
    </lineage>
</organism>
<proteinExistence type="predicted"/>
<reference evidence="1" key="1">
    <citation type="submission" date="2023-11" db="EMBL/GenBank/DDBJ databases">
        <authorList>
            <person name="De Vega J J."/>
            <person name="De Vega J J."/>
        </authorList>
    </citation>
    <scope>NUCLEOTIDE SEQUENCE</scope>
</reference>
<sequence>VYGIALAVSLDVHFNIYELGFRRVNDTQYQAHLFLEQDDLLGSFDLMGHSTPISSSLPLLHGHMITPPPVLATAFPQPDPGLFRWHYLQCVSRKFGAREYKEQILNIAFSANPFRTRDDDDDDYRNDDSDDGLNLWPTALFDLG</sequence>
<dbReference type="EMBL" id="CAVNYO010000098">
    <property type="protein sequence ID" value="CAK5265713.1"/>
    <property type="molecule type" value="Genomic_DNA"/>
</dbReference>
<gene>
    <name evidence="1" type="ORF">MYCIT1_LOCUS6907</name>
</gene>
<evidence type="ECO:0000313" key="1">
    <source>
        <dbReference type="EMBL" id="CAK5265713.1"/>
    </source>
</evidence>
<feature type="non-terminal residue" evidence="1">
    <location>
        <position position="1"/>
    </location>
</feature>
<dbReference type="Proteomes" id="UP001295794">
    <property type="component" value="Unassembled WGS sequence"/>
</dbReference>